<dbReference type="RefSeq" id="XP_005651323.1">
    <property type="nucleotide sequence ID" value="XM_005651266.1"/>
</dbReference>
<evidence type="ECO:0000313" key="2">
    <source>
        <dbReference type="EMBL" id="EIE26779.1"/>
    </source>
</evidence>
<feature type="compositionally biased region" description="Basic residues" evidence="1">
    <location>
        <begin position="154"/>
        <end position="167"/>
    </location>
</feature>
<dbReference type="Proteomes" id="UP000007264">
    <property type="component" value="Unassembled WGS sequence"/>
</dbReference>
<protein>
    <submittedName>
        <fullName evidence="2">Uncharacterized protein</fullName>
    </submittedName>
</protein>
<sequence>MPSSLHDAYMQAAMAETALRTVANPHDQALAALGVHPALHQASSVPLQSGLVNPHDFPSRFNNGFVNTALQSDCNGGGLTPAQQQYLEAEVLYEAALHNLRTHQVQDDRQALLASLPLWNAPLGPLQAEGQAAQLYLPQQLAALRPQPQQQPQQRRRGRRGGVRQHAYRNGQAFANRPNGPRPQGQPAQAPGPSPAPETAAEQQIAAAAISGGTGVFLPNRPQPLLQPTRKPAPGAPMSAPLPMSRAAAISKARIQAAANAAAGMPVPSAAYVPTSADLAASVRLAASGQLVHGASSLPHSAFFLQDPFLSGNSSLASTIYTPNGTQDMQGLISQLSGALSGATTGSGRASPRLTPMTTPRASEGTAAALRELIYSTSEDSSHSSANDLLISHDAAALLRAASAGGSLGPSQSMLNLYNMRTSAADARQCPSAPAGPPSRTGGDVFGHLWDT</sequence>
<evidence type="ECO:0000256" key="1">
    <source>
        <dbReference type="SAM" id="MobiDB-lite"/>
    </source>
</evidence>
<dbReference type="GeneID" id="17044789"/>
<name>I0Z810_COCSC</name>
<feature type="region of interest" description="Disordered" evidence="1">
    <location>
        <begin position="428"/>
        <end position="452"/>
    </location>
</feature>
<proteinExistence type="predicted"/>
<feature type="region of interest" description="Disordered" evidence="1">
    <location>
        <begin position="144"/>
        <end position="203"/>
    </location>
</feature>
<dbReference type="KEGG" id="csl:COCSUDRAFT_39771"/>
<reference evidence="2 3" key="1">
    <citation type="journal article" date="2012" name="Genome Biol.">
        <title>The genome of the polar eukaryotic microalga coccomyxa subellipsoidea reveals traits of cold adaptation.</title>
        <authorList>
            <person name="Blanc G."/>
            <person name="Agarkova I."/>
            <person name="Grimwood J."/>
            <person name="Kuo A."/>
            <person name="Brueggeman A."/>
            <person name="Dunigan D."/>
            <person name="Gurnon J."/>
            <person name="Ladunga I."/>
            <person name="Lindquist E."/>
            <person name="Lucas S."/>
            <person name="Pangilinan J."/>
            <person name="Proschold T."/>
            <person name="Salamov A."/>
            <person name="Schmutz J."/>
            <person name="Weeks D."/>
            <person name="Yamada T."/>
            <person name="Claverie J.M."/>
            <person name="Grigoriev I."/>
            <person name="Van Etten J."/>
            <person name="Lomsadze A."/>
            <person name="Borodovsky M."/>
        </authorList>
    </citation>
    <scope>NUCLEOTIDE SEQUENCE [LARGE SCALE GENOMIC DNA]</scope>
    <source>
        <strain evidence="2 3">C-169</strain>
    </source>
</reference>
<gene>
    <name evidence="2" type="ORF">COCSUDRAFT_39771</name>
</gene>
<organism evidence="2 3">
    <name type="scientific">Coccomyxa subellipsoidea (strain C-169)</name>
    <name type="common">Green microalga</name>
    <dbReference type="NCBI Taxonomy" id="574566"/>
    <lineage>
        <taxon>Eukaryota</taxon>
        <taxon>Viridiplantae</taxon>
        <taxon>Chlorophyta</taxon>
        <taxon>core chlorophytes</taxon>
        <taxon>Trebouxiophyceae</taxon>
        <taxon>Trebouxiophyceae incertae sedis</taxon>
        <taxon>Coccomyxaceae</taxon>
        <taxon>Coccomyxa</taxon>
        <taxon>Coccomyxa subellipsoidea</taxon>
    </lineage>
</organism>
<dbReference type="AlphaFoldDB" id="I0Z810"/>
<comment type="caution">
    <text evidence="2">The sequence shown here is derived from an EMBL/GenBank/DDBJ whole genome shotgun (WGS) entry which is preliminary data.</text>
</comment>
<feature type="region of interest" description="Disordered" evidence="1">
    <location>
        <begin position="216"/>
        <end position="239"/>
    </location>
</feature>
<feature type="compositionally biased region" description="Low complexity" evidence="1">
    <location>
        <begin position="176"/>
        <end position="189"/>
    </location>
</feature>
<keyword evidence="3" id="KW-1185">Reference proteome</keyword>
<accession>I0Z810</accession>
<dbReference type="EMBL" id="AGSI01000002">
    <property type="protein sequence ID" value="EIE26779.1"/>
    <property type="molecule type" value="Genomic_DNA"/>
</dbReference>
<evidence type="ECO:0000313" key="3">
    <source>
        <dbReference type="Proteomes" id="UP000007264"/>
    </source>
</evidence>
<dbReference type="OrthoDB" id="10649135at2759"/>
<feature type="compositionally biased region" description="Low complexity" evidence="1">
    <location>
        <begin position="144"/>
        <end position="153"/>
    </location>
</feature>